<dbReference type="FunFam" id="2.30.30.40:FF:000072">
    <property type="entry name" value="Unconventional Myosin IB"/>
    <property type="match status" value="1"/>
</dbReference>
<sequence>MAAASSAHMIYSHDRTMGMGANAIAHANPTNTTGAIASALTNHATIMEDERGQAVNVIHSSNANVDAAAEEGMLPSFWCRALYDYQAADNSSLSFFRGDIIEVLTQLESGWWDGLIGDERGWFPSNYVVPLEVVVDDGGELYGNGVQGNGGVINGEMHEHEHEHEHVGAGGGGVDGMQEMRETGMGMHGSEMNQGWIQEEERGRAGDYIPSRGNLQGDTNGSMHTEVSSNQDFWLPEVDATGQIFYVNTLTGERSRDLPTELGAEGVNNDLDGIAANSQRSRGGAFPGPGDFLGGGGGGGATQYNNNNNTRAGFGFPKRSGTPEHWTKRLADDGLTYFYFNKITGQIQYTRPVPEDGATSVPPVPRITTAAEVVNPIDVNSNGRTYVAGPSSTTSGYASTNDMLFTEARLRVDSSASNKQGSSKRESVYSDDSEIQPRDNDVPERPPRMDNGMGVYGNRPRMTPAERAALMLQEALNPPEPESIDFLSDLTREAIIVVMASVDDSGLPRVPDHDKQVEDNVTSVVVAVRNLLYVSCALSGPLPNVYGEHDSGDPSATAVAQQLQAQLKASQRKVTATLSKLVLSARAARYKREAFSPEMMIRVEQDAADLQRAVDNFVNEVKKQYARPVIRQLHQRIGRKRLRGVFDIQHIGLGLPGAGVAGTWKGFGFINVDEGLGLPKRTLNDETLYEARTLQQQLDERLMGLVDLLQDMETTSDELLGHTQATLAYLSSYLSFIVDVNCQDIDIGEQLDPTPSNDPYVQAVREARQLLRVFEAVTQSLYDDGAILLTFAQNVPFKWPMTGSTADTIERQPIINSVYGSVRVLKAEAKMAVDYLDKLLAISREQIASESRFRESMALRISRMSIMDNSHRLSQFLGPMPDVGNEEEDVVDMDFVLRKGTARPAMSGIDNYPPEPENVVDLRAQRDEDGIPNWGMIEAQEDGHRKSLSVTKTVPEQDLVEDDEIEGKGQDKGPPKALKIRQLLGEDAPERYIEIANADQKPWYLRSDHNKDDIVLNPDGGIRAGTMTALIERLTTHEYGDPIFIRTFLMTYKSFTTLPELFDLLVKRYWIEPPEGLKQNELEEWAKLKQHVIRSRVLNTFKTMVTDDQVLVEDDMYILDRIKEFLLHPEVATSPASKNLLNIIERKKQGGLKPLTLTPPTTFPPPSIIPKGMAKGRLKLLDIDPLELARQLTIMEFALYRKIKAIECLQRSREQKAGEHKDHITDVIQMTNKIANWVNATVLGKEDSRKRAALVKQFIAVADRCRNLHNFSSMAAIISGLNSPPIRRLKRTWEQVNQRFMSQLGTCEMTLDSTKNFTNYKATLAQTNPLEFLLLVYT</sequence>
<dbReference type="InterPro" id="IPR056685">
    <property type="entry name" value="DUF7783"/>
</dbReference>
<dbReference type="Gene3D" id="2.30.30.40">
    <property type="entry name" value="SH3 Domains"/>
    <property type="match status" value="1"/>
</dbReference>
<evidence type="ECO:0000259" key="9">
    <source>
        <dbReference type="PROSITE" id="PS50020"/>
    </source>
</evidence>
<dbReference type="InterPro" id="IPR008937">
    <property type="entry name" value="Ras-like_GEF"/>
</dbReference>
<feature type="compositionally biased region" description="Polar residues" evidence="6">
    <location>
        <begin position="302"/>
        <end position="311"/>
    </location>
</feature>
<dbReference type="GO" id="GO:0007265">
    <property type="term" value="P:Ras protein signal transduction"/>
    <property type="evidence" value="ECO:0007669"/>
    <property type="project" value="TreeGrafter"/>
</dbReference>
<dbReference type="PROSITE" id="PS50020">
    <property type="entry name" value="WW_DOMAIN_2"/>
    <property type="match status" value="1"/>
</dbReference>
<evidence type="ECO:0000313" key="11">
    <source>
        <dbReference type="EMBL" id="PAV17294.1"/>
    </source>
</evidence>
<dbReference type="InterPro" id="IPR036028">
    <property type="entry name" value="SH3-like_dom_sf"/>
</dbReference>
<dbReference type="CDD" id="cd11883">
    <property type="entry name" value="SH3_Sdc25"/>
    <property type="match status" value="1"/>
</dbReference>
<feature type="domain" description="SH3" evidence="7">
    <location>
        <begin position="74"/>
        <end position="133"/>
    </location>
</feature>
<keyword evidence="1 4" id="KW-0728">SH3 domain</keyword>
<keyword evidence="5" id="KW-0175">Coiled coil</keyword>
<dbReference type="InterPro" id="IPR001895">
    <property type="entry name" value="RASGEF_cat_dom"/>
</dbReference>
<dbReference type="Gene3D" id="1.20.870.10">
    <property type="entry name" value="Son of sevenless (SoS) protein Chain: S domain 1"/>
    <property type="match status" value="1"/>
</dbReference>
<evidence type="ECO:0000313" key="12">
    <source>
        <dbReference type="Proteomes" id="UP000217199"/>
    </source>
</evidence>
<evidence type="ECO:0000259" key="8">
    <source>
        <dbReference type="PROSITE" id="PS50009"/>
    </source>
</evidence>
<dbReference type="FunCoup" id="A0A286UCP5">
    <property type="interactions" value="53"/>
</dbReference>
<dbReference type="PANTHER" id="PTHR23113:SF368">
    <property type="entry name" value="CELL DIVISION CONTROL PROTEIN 25"/>
    <property type="match status" value="1"/>
</dbReference>
<dbReference type="InterPro" id="IPR000651">
    <property type="entry name" value="Ras-like_Gua-exchang_fac_N"/>
</dbReference>
<evidence type="ECO:0000256" key="2">
    <source>
        <dbReference type="ARBA" id="ARBA00022658"/>
    </source>
</evidence>
<dbReference type="SMART" id="SM00456">
    <property type="entry name" value="WW"/>
    <property type="match status" value="2"/>
</dbReference>
<evidence type="ECO:0000256" key="6">
    <source>
        <dbReference type="SAM" id="MobiDB-lite"/>
    </source>
</evidence>
<dbReference type="Pfam" id="PF00617">
    <property type="entry name" value="RasGEF"/>
    <property type="match status" value="1"/>
</dbReference>
<evidence type="ECO:0000256" key="5">
    <source>
        <dbReference type="SAM" id="Coils"/>
    </source>
</evidence>
<dbReference type="PROSITE" id="PS50212">
    <property type="entry name" value="RASGEF_NTER"/>
    <property type="match status" value="1"/>
</dbReference>
<dbReference type="InterPro" id="IPR001452">
    <property type="entry name" value="SH3_domain"/>
</dbReference>
<dbReference type="SUPFAM" id="SSF48366">
    <property type="entry name" value="Ras GEF"/>
    <property type="match status" value="1"/>
</dbReference>
<evidence type="ECO:0000256" key="4">
    <source>
        <dbReference type="PROSITE-ProRule" id="PRU00192"/>
    </source>
</evidence>
<evidence type="ECO:0000256" key="3">
    <source>
        <dbReference type="PROSITE-ProRule" id="PRU00168"/>
    </source>
</evidence>
<dbReference type="PRINTS" id="PR00452">
    <property type="entry name" value="SH3DOMAIN"/>
</dbReference>
<feature type="region of interest" description="Disordered" evidence="6">
    <location>
        <begin position="412"/>
        <end position="459"/>
    </location>
</feature>
<feature type="domain" description="WW" evidence="9">
    <location>
        <begin position="320"/>
        <end position="354"/>
    </location>
</feature>
<gene>
    <name evidence="11" type="ORF">PNOK_0735800</name>
</gene>
<keyword evidence="2 3" id="KW-0344">Guanine-nucleotide releasing factor</keyword>
<dbReference type="PANTHER" id="PTHR23113">
    <property type="entry name" value="GUANINE NUCLEOTIDE EXCHANGE FACTOR"/>
    <property type="match status" value="1"/>
</dbReference>
<dbReference type="CDD" id="cd00201">
    <property type="entry name" value="WW"/>
    <property type="match status" value="1"/>
</dbReference>
<evidence type="ECO:0000256" key="1">
    <source>
        <dbReference type="ARBA" id="ARBA00022443"/>
    </source>
</evidence>
<dbReference type="PROSITE" id="PS50009">
    <property type="entry name" value="RASGEF_CAT"/>
    <property type="match status" value="1"/>
</dbReference>
<feature type="coiled-coil region" evidence="5">
    <location>
        <begin position="560"/>
        <end position="620"/>
    </location>
</feature>
<dbReference type="CDD" id="cd06224">
    <property type="entry name" value="REM"/>
    <property type="match status" value="1"/>
</dbReference>
<dbReference type="SMART" id="SM00229">
    <property type="entry name" value="RasGEFN"/>
    <property type="match status" value="1"/>
</dbReference>
<evidence type="ECO:0000259" key="7">
    <source>
        <dbReference type="PROSITE" id="PS50002"/>
    </source>
</evidence>
<dbReference type="Pfam" id="PF00018">
    <property type="entry name" value="SH3_1"/>
    <property type="match status" value="1"/>
</dbReference>
<dbReference type="GO" id="GO:0005085">
    <property type="term" value="F:guanyl-nucleotide exchange factor activity"/>
    <property type="evidence" value="ECO:0007669"/>
    <property type="project" value="UniProtKB-KW"/>
</dbReference>
<reference evidence="11 12" key="1">
    <citation type="journal article" date="2017" name="Mol. Ecol.">
        <title>Comparative and population genomic landscape of Phellinus noxius: A hypervariable fungus causing root rot in trees.</title>
        <authorList>
            <person name="Chung C.L."/>
            <person name="Lee T.J."/>
            <person name="Akiba M."/>
            <person name="Lee H.H."/>
            <person name="Kuo T.H."/>
            <person name="Liu D."/>
            <person name="Ke H.M."/>
            <person name="Yokoi T."/>
            <person name="Roa M.B."/>
            <person name="Lu M.J."/>
            <person name="Chang Y.Y."/>
            <person name="Ann P.J."/>
            <person name="Tsai J.N."/>
            <person name="Chen C.Y."/>
            <person name="Tzean S.S."/>
            <person name="Ota Y."/>
            <person name="Hattori T."/>
            <person name="Sahashi N."/>
            <person name="Liou R.F."/>
            <person name="Kikuchi T."/>
            <person name="Tsai I.J."/>
        </authorList>
    </citation>
    <scope>NUCLEOTIDE SEQUENCE [LARGE SCALE GENOMIC DNA]</scope>
    <source>
        <strain evidence="11 12">FFPRI411160</strain>
    </source>
</reference>
<proteinExistence type="predicted"/>
<dbReference type="EMBL" id="NBII01000007">
    <property type="protein sequence ID" value="PAV17294.1"/>
    <property type="molecule type" value="Genomic_DNA"/>
</dbReference>
<dbReference type="Proteomes" id="UP000217199">
    <property type="component" value="Unassembled WGS sequence"/>
</dbReference>
<dbReference type="GO" id="GO:0005886">
    <property type="term" value="C:plasma membrane"/>
    <property type="evidence" value="ECO:0007669"/>
    <property type="project" value="TreeGrafter"/>
</dbReference>
<keyword evidence="12" id="KW-1185">Reference proteome</keyword>
<evidence type="ECO:0000259" key="10">
    <source>
        <dbReference type="PROSITE" id="PS50212"/>
    </source>
</evidence>
<organism evidence="11 12">
    <name type="scientific">Pyrrhoderma noxium</name>
    <dbReference type="NCBI Taxonomy" id="2282107"/>
    <lineage>
        <taxon>Eukaryota</taxon>
        <taxon>Fungi</taxon>
        <taxon>Dikarya</taxon>
        <taxon>Basidiomycota</taxon>
        <taxon>Agaricomycotina</taxon>
        <taxon>Agaricomycetes</taxon>
        <taxon>Hymenochaetales</taxon>
        <taxon>Hymenochaetaceae</taxon>
        <taxon>Pyrrhoderma</taxon>
    </lineage>
</organism>
<dbReference type="InterPro" id="IPR023578">
    <property type="entry name" value="Ras_GEF_dom_sf"/>
</dbReference>
<dbReference type="Pfam" id="PF00618">
    <property type="entry name" value="RasGEF_N"/>
    <property type="match status" value="1"/>
</dbReference>
<feature type="domain" description="N-terminal Ras-GEF" evidence="10">
    <location>
        <begin position="1018"/>
        <end position="1148"/>
    </location>
</feature>
<dbReference type="SMART" id="SM00326">
    <property type="entry name" value="SH3"/>
    <property type="match status" value="1"/>
</dbReference>
<dbReference type="STRING" id="2282107.A0A286UCP5"/>
<name>A0A286UCP5_9AGAM</name>
<dbReference type="InParanoid" id="A0A286UCP5"/>
<dbReference type="InterPro" id="IPR001202">
    <property type="entry name" value="WW_dom"/>
</dbReference>
<accession>A0A286UCP5</accession>
<feature type="compositionally biased region" description="Gly residues" evidence="6">
    <location>
        <begin position="285"/>
        <end position="301"/>
    </location>
</feature>
<dbReference type="Gene3D" id="1.10.840.10">
    <property type="entry name" value="Ras guanine-nucleotide exchange factors catalytic domain"/>
    <property type="match status" value="1"/>
</dbReference>
<feature type="compositionally biased region" description="Basic and acidic residues" evidence="6">
    <location>
        <begin position="435"/>
        <end position="448"/>
    </location>
</feature>
<feature type="domain" description="Ras-GEF" evidence="8">
    <location>
        <begin position="1184"/>
        <end position="1338"/>
    </location>
</feature>
<feature type="region of interest" description="Disordered" evidence="6">
    <location>
        <begin position="280"/>
        <end position="322"/>
    </location>
</feature>
<comment type="caution">
    <text evidence="11">The sequence shown here is derived from an EMBL/GenBank/DDBJ whole genome shotgun (WGS) entry which is preliminary data.</text>
</comment>
<dbReference type="InterPro" id="IPR036964">
    <property type="entry name" value="RASGEF_cat_dom_sf"/>
</dbReference>
<dbReference type="Pfam" id="PF25006">
    <property type="entry name" value="DUF7783"/>
    <property type="match status" value="1"/>
</dbReference>
<protein>
    <submittedName>
        <fullName evidence="11">Ras GEF</fullName>
    </submittedName>
</protein>
<dbReference type="PROSITE" id="PS50002">
    <property type="entry name" value="SH3"/>
    <property type="match status" value="1"/>
</dbReference>
<dbReference type="SUPFAM" id="SSF50044">
    <property type="entry name" value="SH3-domain"/>
    <property type="match status" value="1"/>
</dbReference>
<dbReference type="SMART" id="SM00147">
    <property type="entry name" value="RasGEF"/>
    <property type="match status" value="1"/>
</dbReference>
<dbReference type="OrthoDB" id="546434at2759"/>